<name>A0AB34L1G9_9PEZI</name>
<protein>
    <submittedName>
        <fullName evidence="1">Uncharacterized protein</fullName>
    </submittedName>
</protein>
<dbReference type="CDD" id="cd24163">
    <property type="entry name" value="RWDD2_C"/>
    <property type="match status" value="1"/>
</dbReference>
<dbReference type="InterPro" id="IPR059181">
    <property type="entry name" value="RWDD2A-B_C"/>
</dbReference>
<dbReference type="GeneID" id="96002918"/>
<proteinExistence type="predicted"/>
<keyword evidence="2" id="KW-1185">Reference proteome</keyword>
<dbReference type="Proteomes" id="UP000803884">
    <property type="component" value="Unassembled WGS sequence"/>
</dbReference>
<dbReference type="AlphaFoldDB" id="A0AB34L1G9"/>
<dbReference type="EMBL" id="JAAQHG020000004">
    <property type="protein sequence ID" value="KAL1589730.1"/>
    <property type="molecule type" value="Genomic_DNA"/>
</dbReference>
<comment type="caution">
    <text evidence="1">The sequence shown here is derived from an EMBL/GenBank/DDBJ whole genome shotgun (WGS) entry which is preliminary data.</text>
</comment>
<evidence type="ECO:0000313" key="1">
    <source>
        <dbReference type="EMBL" id="KAL1589730.1"/>
    </source>
</evidence>
<organism evidence="1 2">
    <name type="scientific">Cladosporium halotolerans</name>
    <dbReference type="NCBI Taxonomy" id="1052096"/>
    <lineage>
        <taxon>Eukaryota</taxon>
        <taxon>Fungi</taxon>
        <taxon>Dikarya</taxon>
        <taxon>Ascomycota</taxon>
        <taxon>Pezizomycotina</taxon>
        <taxon>Dothideomycetes</taxon>
        <taxon>Dothideomycetidae</taxon>
        <taxon>Cladosporiales</taxon>
        <taxon>Cladosporiaceae</taxon>
        <taxon>Cladosporium</taxon>
    </lineage>
</organism>
<dbReference type="RefSeq" id="XP_069232835.1">
    <property type="nucleotide sequence ID" value="XM_069370080.1"/>
</dbReference>
<sequence>MQCLYNALIRTHHITSRKKVAKLKQAASLHDVYVLIRYGGAPGVMYVEGKEDGVTQWVNNVQNLRYKDYQLVSRTAAVHRESPPDKEHMKQTGLFESDTVKDFGHQMQQRGVYAWWRKAMGFTGSSDRL</sequence>
<evidence type="ECO:0000313" key="2">
    <source>
        <dbReference type="Proteomes" id="UP000803884"/>
    </source>
</evidence>
<gene>
    <name evidence="1" type="ORF">WHR41_01474</name>
</gene>
<reference evidence="1 2" key="1">
    <citation type="journal article" date="2020" name="Microbiol. Resour. Announc.">
        <title>Draft Genome Sequence of a Cladosporium Species Isolated from the Mesophotic Ascidian Didemnum maculosum.</title>
        <authorList>
            <person name="Gioti A."/>
            <person name="Siaperas R."/>
            <person name="Nikolaivits E."/>
            <person name="Le Goff G."/>
            <person name="Ouazzani J."/>
            <person name="Kotoulas G."/>
            <person name="Topakas E."/>
        </authorList>
    </citation>
    <scope>NUCLEOTIDE SEQUENCE [LARGE SCALE GENOMIC DNA]</scope>
    <source>
        <strain evidence="1 2">TM138-S3</strain>
    </source>
</reference>
<accession>A0AB34L1G9</accession>